<feature type="domain" description="HAMP" evidence="3">
    <location>
        <begin position="207"/>
        <end position="259"/>
    </location>
</feature>
<keyword evidence="5" id="KW-1185">Reference proteome</keyword>
<evidence type="ECO:0000256" key="2">
    <source>
        <dbReference type="ARBA" id="ARBA00023012"/>
    </source>
</evidence>
<comment type="caution">
    <text evidence="4">The sequence shown here is derived from an EMBL/GenBank/DDBJ whole genome shotgun (WGS) entry which is preliminary data.</text>
</comment>
<reference evidence="4" key="1">
    <citation type="submission" date="2023-03" db="EMBL/GenBank/DDBJ databases">
        <title>Massive genome expansion in bonnet fungi (Mycena s.s.) driven by repeated elements and novel gene families across ecological guilds.</title>
        <authorList>
            <consortium name="Lawrence Berkeley National Laboratory"/>
            <person name="Harder C.B."/>
            <person name="Miyauchi S."/>
            <person name="Viragh M."/>
            <person name="Kuo A."/>
            <person name="Thoen E."/>
            <person name="Andreopoulos B."/>
            <person name="Lu D."/>
            <person name="Skrede I."/>
            <person name="Drula E."/>
            <person name="Henrissat B."/>
            <person name="Morin E."/>
            <person name="Kohler A."/>
            <person name="Barry K."/>
            <person name="LaButti K."/>
            <person name="Morin E."/>
            <person name="Salamov A."/>
            <person name="Lipzen A."/>
            <person name="Mereny Z."/>
            <person name="Hegedus B."/>
            <person name="Baldrian P."/>
            <person name="Stursova M."/>
            <person name="Weitz H."/>
            <person name="Taylor A."/>
            <person name="Grigoriev I.V."/>
            <person name="Nagy L.G."/>
            <person name="Martin F."/>
            <person name="Kauserud H."/>
        </authorList>
    </citation>
    <scope>NUCLEOTIDE SEQUENCE</scope>
    <source>
        <strain evidence="4">CBHHK182m</strain>
    </source>
</reference>
<evidence type="ECO:0000313" key="4">
    <source>
        <dbReference type="EMBL" id="KAJ7736703.1"/>
    </source>
</evidence>
<proteinExistence type="predicted"/>
<dbReference type="PANTHER" id="PTHR45339">
    <property type="entry name" value="HYBRID SIGNAL TRANSDUCTION HISTIDINE KINASE J"/>
    <property type="match status" value="1"/>
</dbReference>
<dbReference type="SUPFAM" id="SSF58104">
    <property type="entry name" value="Methyl-accepting chemotaxis protein (MCP) signaling domain"/>
    <property type="match status" value="1"/>
</dbReference>
<organism evidence="4 5">
    <name type="scientific">Mycena metata</name>
    <dbReference type="NCBI Taxonomy" id="1033252"/>
    <lineage>
        <taxon>Eukaryota</taxon>
        <taxon>Fungi</taxon>
        <taxon>Dikarya</taxon>
        <taxon>Basidiomycota</taxon>
        <taxon>Agaricomycotina</taxon>
        <taxon>Agaricomycetes</taxon>
        <taxon>Agaricomycetidae</taxon>
        <taxon>Agaricales</taxon>
        <taxon>Marasmiineae</taxon>
        <taxon>Mycenaceae</taxon>
        <taxon>Mycena</taxon>
    </lineage>
</organism>
<name>A0AAD7I982_9AGAR</name>
<dbReference type="GO" id="GO:0071474">
    <property type="term" value="P:cellular hyperosmotic response"/>
    <property type="evidence" value="ECO:0007669"/>
    <property type="project" value="TreeGrafter"/>
</dbReference>
<dbReference type="Pfam" id="PF18947">
    <property type="entry name" value="HAMP_2"/>
    <property type="match status" value="1"/>
</dbReference>
<protein>
    <recommendedName>
        <fullName evidence="3">HAMP domain-containing protein</fullName>
    </recommendedName>
</protein>
<dbReference type="GO" id="GO:0016020">
    <property type="term" value="C:membrane"/>
    <property type="evidence" value="ECO:0007669"/>
    <property type="project" value="InterPro"/>
</dbReference>
<keyword evidence="1" id="KW-0597">Phosphoprotein</keyword>
<dbReference type="CDD" id="cd06225">
    <property type="entry name" value="HAMP"/>
    <property type="match status" value="2"/>
</dbReference>
<evidence type="ECO:0000256" key="1">
    <source>
        <dbReference type="ARBA" id="ARBA00022553"/>
    </source>
</evidence>
<sequence length="288" mass="31153">MVDNLGHFATEVTRVSRDVGTEVRLTSCFLHFLRLGAILYFPWTWWAGAEQYGRLPLLLHLTAFPHPLPTPLPSPYSPLPSLYIFAFGKLGAQAHVEDVEGTWRELTDEVNTLAANLTTQVRGIAAVTSAVAKGDLSKQIDVDANSEILDLKNTVNGMVLRLRTLAVEVTRVTLEVGNQGKPGGEATVPAVEGVWFELVTNVNRMCLSLTDQVRSIATVTTAVARGNLSQKVTIQAEGEINTLKDTVNRMVDQFASEVTRVAVEVGTAGKLGGQARVEGVQGTCKDLT</sequence>
<dbReference type="GO" id="GO:0004673">
    <property type="term" value="F:protein histidine kinase activity"/>
    <property type="evidence" value="ECO:0007669"/>
    <property type="project" value="TreeGrafter"/>
</dbReference>
<dbReference type="InterPro" id="IPR003660">
    <property type="entry name" value="HAMP_dom"/>
</dbReference>
<gene>
    <name evidence="4" type="ORF">B0H16DRAFT_1730750</name>
</gene>
<evidence type="ECO:0000313" key="5">
    <source>
        <dbReference type="Proteomes" id="UP001215598"/>
    </source>
</evidence>
<dbReference type="PANTHER" id="PTHR45339:SF1">
    <property type="entry name" value="HYBRID SIGNAL TRANSDUCTION HISTIDINE KINASE J"/>
    <property type="match status" value="1"/>
</dbReference>
<feature type="domain" description="HAMP" evidence="3">
    <location>
        <begin position="115"/>
        <end position="167"/>
    </location>
</feature>
<dbReference type="PROSITE" id="PS50885">
    <property type="entry name" value="HAMP"/>
    <property type="match status" value="2"/>
</dbReference>
<dbReference type="EMBL" id="JARKIB010000120">
    <property type="protein sequence ID" value="KAJ7736703.1"/>
    <property type="molecule type" value="Genomic_DNA"/>
</dbReference>
<evidence type="ECO:0000259" key="3">
    <source>
        <dbReference type="PROSITE" id="PS50885"/>
    </source>
</evidence>
<keyword evidence="2" id="KW-0902">Two-component regulatory system</keyword>
<accession>A0AAD7I982</accession>
<dbReference type="Proteomes" id="UP001215598">
    <property type="component" value="Unassembled WGS sequence"/>
</dbReference>
<dbReference type="Gene3D" id="1.20.120.1530">
    <property type="match status" value="2"/>
</dbReference>
<dbReference type="Pfam" id="PF00672">
    <property type="entry name" value="HAMP"/>
    <property type="match status" value="1"/>
</dbReference>
<dbReference type="GO" id="GO:0000160">
    <property type="term" value="P:phosphorelay signal transduction system"/>
    <property type="evidence" value="ECO:0007669"/>
    <property type="project" value="UniProtKB-KW"/>
</dbReference>
<dbReference type="AlphaFoldDB" id="A0AAD7I982"/>
<dbReference type="SMART" id="SM00304">
    <property type="entry name" value="HAMP"/>
    <property type="match status" value="2"/>
</dbReference>